<evidence type="ECO:0000256" key="7">
    <source>
        <dbReference type="ARBA" id="ARBA00022723"/>
    </source>
</evidence>
<comment type="caution">
    <text evidence="18">The sequence shown here is derived from an EMBL/GenBank/DDBJ whole genome shotgun (WGS) entry which is preliminary data.</text>
</comment>
<evidence type="ECO:0000256" key="11">
    <source>
        <dbReference type="ARBA" id="ARBA00022989"/>
    </source>
</evidence>
<dbReference type="InterPro" id="IPR044600">
    <property type="entry name" value="ATL1/ATL16-like"/>
</dbReference>
<evidence type="ECO:0000313" key="19">
    <source>
        <dbReference type="Proteomes" id="UP001346149"/>
    </source>
</evidence>
<dbReference type="Pfam" id="PF13639">
    <property type="entry name" value="zf-RING_2"/>
    <property type="match status" value="1"/>
</dbReference>
<evidence type="ECO:0000256" key="4">
    <source>
        <dbReference type="ARBA" id="ARBA00012483"/>
    </source>
</evidence>
<dbReference type="EC" id="2.3.2.27" evidence="4"/>
<keyword evidence="9" id="KW-0833">Ubl conjugation pathway</keyword>
<feature type="region of interest" description="Disordered" evidence="15">
    <location>
        <begin position="246"/>
        <end position="298"/>
    </location>
</feature>
<comment type="catalytic activity">
    <reaction evidence="1">
        <text>S-ubiquitinyl-[E2 ubiquitin-conjugating enzyme]-L-cysteine + [acceptor protein]-L-lysine = [E2 ubiquitin-conjugating enzyme]-L-cysteine + N(6)-ubiquitinyl-[acceptor protein]-L-lysine.</text>
        <dbReference type="EC" id="2.3.2.27"/>
    </reaction>
</comment>
<evidence type="ECO:0000259" key="17">
    <source>
        <dbReference type="PROSITE" id="PS50089"/>
    </source>
</evidence>
<keyword evidence="10" id="KW-0862">Zinc</keyword>
<dbReference type="PANTHER" id="PTHR46913:SF19">
    <property type="entry name" value="RING-TYPE E3 UBIQUITIN TRANSFERASE"/>
    <property type="match status" value="1"/>
</dbReference>
<dbReference type="SMART" id="SM01197">
    <property type="entry name" value="FANCL_C"/>
    <property type="match status" value="1"/>
</dbReference>
<dbReference type="SUPFAM" id="SSF57850">
    <property type="entry name" value="RING/U-box"/>
    <property type="match status" value="1"/>
</dbReference>
<keyword evidence="11 16" id="KW-1133">Transmembrane helix</keyword>
<dbReference type="PANTHER" id="PTHR46913">
    <property type="entry name" value="RING-H2 FINGER PROTEIN ATL16"/>
    <property type="match status" value="1"/>
</dbReference>
<evidence type="ECO:0000256" key="9">
    <source>
        <dbReference type="ARBA" id="ARBA00022786"/>
    </source>
</evidence>
<feature type="transmembrane region" description="Helical" evidence="16">
    <location>
        <begin position="96"/>
        <end position="117"/>
    </location>
</feature>
<keyword evidence="8 14" id="KW-0863">Zinc-finger</keyword>
<dbReference type="AlphaFoldDB" id="A0AAN7N4R4"/>
<keyword evidence="19" id="KW-1185">Reference proteome</keyword>
<comment type="pathway">
    <text evidence="3">Protein modification; protein ubiquitination.</text>
</comment>
<evidence type="ECO:0000256" key="12">
    <source>
        <dbReference type="ARBA" id="ARBA00023136"/>
    </source>
</evidence>
<reference evidence="18 19" key="1">
    <citation type="journal article" date="2023" name="Hortic Res">
        <title>Pangenome of water caltrop reveals structural variations and asymmetric subgenome divergence after allopolyploidization.</title>
        <authorList>
            <person name="Zhang X."/>
            <person name="Chen Y."/>
            <person name="Wang L."/>
            <person name="Yuan Y."/>
            <person name="Fang M."/>
            <person name="Shi L."/>
            <person name="Lu R."/>
            <person name="Comes H.P."/>
            <person name="Ma Y."/>
            <person name="Chen Y."/>
            <person name="Huang G."/>
            <person name="Zhou Y."/>
            <person name="Zheng Z."/>
            <person name="Qiu Y."/>
        </authorList>
    </citation>
    <scope>NUCLEOTIDE SEQUENCE [LARGE SCALE GENOMIC DNA]</scope>
    <source>
        <strain evidence="18">F231</strain>
    </source>
</reference>
<evidence type="ECO:0000256" key="16">
    <source>
        <dbReference type="SAM" id="Phobius"/>
    </source>
</evidence>
<gene>
    <name evidence="18" type="ORF">SAY86_004558</name>
</gene>
<evidence type="ECO:0000256" key="3">
    <source>
        <dbReference type="ARBA" id="ARBA00004906"/>
    </source>
</evidence>
<dbReference type="PROSITE" id="PS50089">
    <property type="entry name" value="ZF_RING_2"/>
    <property type="match status" value="1"/>
</dbReference>
<evidence type="ECO:0000256" key="10">
    <source>
        <dbReference type="ARBA" id="ARBA00022833"/>
    </source>
</evidence>
<dbReference type="GO" id="GO:0016567">
    <property type="term" value="P:protein ubiquitination"/>
    <property type="evidence" value="ECO:0007669"/>
    <property type="project" value="InterPro"/>
</dbReference>
<feature type="compositionally biased region" description="Low complexity" evidence="15">
    <location>
        <begin position="248"/>
        <end position="262"/>
    </location>
</feature>
<dbReference type="GO" id="GO:0016020">
    <property type="term" value="C:membrane"/>
    <property type="evidence" value="ECO:0007669"/>
    <property type="project" value="UniProtKB-SubCell"/>
</dbReference>
<keyword evidence="5" id="KW-0808">Transferase</keyword>
<sequence length="406" mass="44519">MGFGYRRLLDEELSPAPSINGTMSTQPINNTLTEICEPFCDPGINDSGYCISFCSSLCPKNCIYSIPPSDYPVISDYYPPPPPPQSIFIKHHVSPLLLTTFVSLSLAVLVVLGYIIYTRLYGRRGNSRRGGGMGSLGIAQPQRALPPRDDELLDDLGPVLDHPIWYIRTVGLQPSVISKITVFKYKRGKGLVEGTDCSVCLTEFEEDETLRLLPKCSHAFHVSCIDTWLQSHTNCPNCRAPIVTDTTPSPSSEPNNNGSWEEIQLDNGGSDVDLGREIESNPRNRGETEEEQSPNRLDVVVDESNNELQPIRRSVSVDAFSAAKISLAVADSLTAKSSRKSDAELGDEENQDQRNKGSVGSSNPSIGRSVQYLAASSSSINRSLSWSGRFLPSMYSRNRSSTVLPL</sequence>
<dbReference type="InterPro" id="IPR001841">
    <property type="entry name" value="Znf_RING"/>
</dbReference>
<protein>
    <recommendedName>
        <fullName evidence="4">RING-type E3 ubiquitin transferase</fullName>
        <ecNumber evidence="4">2.3.2.27</ecNumber>
    </recommendedName>
</protein>
<evidence type="ECO:0000256" key="2">
    <source>
        <dbReference type="ARBA" id="ARBA00004167"/>
    </source>
</evidence>
<dbReference type="Proteomes" id="UP001346149">
    <property type="component" value="Unassembled WGS sequence"/>
</dbReference>
<dbReference type="SMART" id="SM00184">
    <property type="entry name" value="RING"/>
    <property type="match status" value="1"/>
</dbReference>
<keyword evidence="12 16" id="KW-0472">Membrane</keyword>
<evidence type="ECO:0000256" key="14">
    <source>
        <dbReference type="PROSITE-ProRule" id="PRU00175"/>
    </source>
</evidence>
<feature type="domain" description="RING-type" evidence="17">
    <location>
        <begin position="197"/>
        <end position="239"/>
    </location>
</feature>
<dbReference type="GO" id="GO:0008270">
    <property type="term" value="F:zinc ion binding"/>
    <property type="evidence" value="ECO:0007669"/>
    <property type="project" value="UniProtKB-KW"/>
</dbReference>
<evidence type="ECO:0000256" key="1">
    <source>
        <dbReference type="ARBA" id="ARBA00000900"/>
    </source>
</evidence>
<feature type="region of interest" description="Disordered" evidence="15">
    <location>
        <begin position="333"/>
        <end position="366"/>
    </location>
</feature>
<feature type="compositionally biased region" description="Polar residues" evidence="15">
    <location>
        <begin position="356"/>
        <end position="366"/>
    </location>
</feature>
<keyword evidence="6 16" id="KW-0812">Transmembrane</keyword>
<keyword evidence="7" id="KW-0479">Metal-binding</keyword>
<dbReference type="CDD" id="cd16461">
    <property type="entry name" value="RING-H2_EL5-like"/>
    <property type="match status" value="1"/>
</dbReference>
<dbReference type="Gene3D" id="3.30.40.10">
    <property type="entry name" value="Zinc/RING finger domain, C3HC4 (zinc finger)"/>
    <property type="match status" value="1"/>
</dbReference>
<evidence type="ECO:0000256" key="6">
    <source>
        <dbReference type="ARBA" id="ARBA00022692"/>
    </source>
</evidence>
<evidence type="ECO:0000256" key="8">
    <source>
        <dbReference type="ARBA" id="ARBA00022771"/>
    </source>
</evidence>
<accession>A0AAN7N4R4</accession>
<comment type="similarity">
    <text evidence="13">Belongs to the RING-type zinc finger family. ATL subfamily.</text>
</comment>
<evidence type="ECO:0000256" key="5">
    <source>
        <dbReference type="ARBA" id="ARBA00022679"/>
    </source>
</evidence>
<dbReference type="EMBL" id="JAXQNO010000001">
    <property type="protein sequence ID" value="KAK4804741.1"/>
    <property type="molecule type" value="Genomic_DNA"/>
</dbReference>
<name>A0AAN7N4R4_TRANT</name>
<dbReference type="GO" id="GO:0061630">
    <property type="term" value="F:ubiquitin protein ligase activity"/>
    <property type="evidence" value="ECO:0007669"/>
    <property type="project" value="UniProtKB-EC"/>
</dbReference>
<comment type="subcellular location">
    <subcellularLocation>
        <location evidence="2">Membrane</location>
        <topology evidence="2">Single-pass membrane protein</topology>
    </subcellularLocation>
</comment>
<evidence type="ECO:0000256" key="15">
    <source>
        <dbReference type="SAM" id="MobiDB-lite"/>
    </source>
</evidence>
<dbReference type="InterPro" id="IPR013083">
    <property type="entry name" value="Znf_RING/FYVE/PHD"/>
</dbReference>
<evidence type="ECO:0000313" key="18">
    <source>
        <dbReference type="EMBL" id="KAK4804741.1"/>
    </source>
</evidence>
<proteinExistence type="inferred from homology"/>
<organism evidence="18 19">
    <name type="scientific">Trapa natans</name>
    <name type="common">Water chestnut</name>
    <dbReference type="NCBI Taxonomy" id="22666"/>
    <lineage>
        <taxon>Eukaryota</taxon>
        <taxon>Viridiplantae</taxon>
        <taxon>Streptophyta</taxon>
        <taxon>Embryophyta</taxon>
        <taxon>Tracheophyta</taxon>
        <taxon>Spermatophyta</taxon>
        <taxon>Magnoliopsida</taxon>
        <taxon>eudicotyledons</taxon>
        <taxon>Gunneridae</taxon>
        <taxon>Pentapetalae</taxon>
        <taxon>rosids</taxon>
        <taxon>malvids</taxon>
        <taxon>Myrtales</taxon>
        <taxon>Lythraceae</taxon>
        <taxon>Trapa</taxon>
    </lineage>
</organism>
<evidence type="ECO:0000256" key="13">
    <source>
        <dbReference type="ARBA" id="ARBA00024209"/>
    </source>
</evidence>
<feature type="compositionally biased region" description="Basic and acidic residues" evidence="15">
    <location>
        <begin position="273"/>
        <end position="287"/>
    </location>
</feature>
<dbReference type="FunFam" id="3.30.40.10:FF:000233">
    <property type="entry name" value="RING-H2 finger protein ATL54"/>
    <property type="match status" value="1"/>
</dbReference>